<dbReference type="InterPro" id="IPR016167">
    <property type="entry name" value="FAD-bd_PCMH_sub1"/>
</dbReference>
<dbReference type="SUPFAM" id="SSF56176">
    <property type="entry name" value="FAD-binding/transporter-associated domain-like"/>
    <property type="match status" value="1"/>
</dbReference>
<protein>
    <submittedName>
        <fullName evidence="7">FAD-binding oxidoreductase</fullName>
    </submittedName>
</protein>
<dbReference type="PANTHER" id="PTHR43716">
    <property type="entry name" value="D-2-HYDROXYGLUTARATE DEHYDROGENASE, MITOCHONDRIAL"/>
    <property type="match status" value="1"/>
</dbReference>
<dbReference type="InterPro" id="IPR016171">
    <property type="entry name" value="Vanillyl_alc_oxidase_C-sub2"/>
</dbReference>
<evidence type="ECO:0000313" key="8">
    <source>
        <dbReference type="Proteomes" id="UP001147653"/>
    </source>
</evidence>
<evidence type="ECO:0000259" key="6">
    <source>
        <dbReference type="PROSITE" id="PS51387"/>
    </source>
</evidence>
<dbReference type="AlphaFoldDB" id="A0A9X3N8T9"/>
<dbReference type="EMBL" id="JAPDDP010000028">
    <property type="protein sequence ID" value="MDA0181928.1"/>
    <property type="molecule type" value="Genomic_DNA"/>
</dbReference>
<evidence type="ECO:0000256" key="3">
    <source>
        <dbReference type="ARBA" id="ARBA00022630"/>
    </source>
</evidence>
<organism evidence="7 8">
    <name type="scientific">Solirubrobacter phytolaccae</name>
    <dbReference type="NCBI Taxonomy" id="1404360"/>
    <lineage>
        <taxon>Bacteria</taxon>
        <taxon>Bacillati</taxon>
        <taxon>Actinomycetota</taxon>
        <taxon>Thermoleophilia</taxon>
        <taxon>Solirubrobacterales</taxon>
        <taxon>Solirubrobacteraceae</taxon>
        <taxon>Solirubrobacter</taxon>
    </lineage>
</organism>
<dbReference type="Gene3D" id="3.30.43.10">
    <property type="entry name" value="Uridine Diphospho-n-acetylenolpyruvylglucosamine Reductase, domain 2"/>
    <property type="match status" value="1"/>
</dbReference>
<keyword evidence="5" id="KW-0560">Oxidoreductase</keyword>
<dbReference type="Gene3D" id="3.30.70.2190">
    <property type="match status" value="1"/>
</dbReference>
<dbReference type="InterPro" id="IPR016164">
    <property type="entry name" value="FAD-linked_Oxase-like_C"/>
</dbReference>
<dbReference type="InterPro" id="IPR016169">
    <property type="entry name" value="FAD-bd_PCMH_sub2"/>
</dbReference>
<evidence type="ECO:0000256" key="2">
    <source>
        <dbReference type="ARBA" id="ARBA00008000"/>
    </source>
</evidence>
<evidence type="ECO:0000256" key="4">
    <source>
        <dbReference type="ARBA" id="ARBA00022827"/>
    </source>
</evidence>
<dbReference type="Proteomes" id="UP001147653">
    <property type="component" value="Unassembled WGS sequence"/>
</dbReference>
<dbReference type="GO" id="GO:0016491">
    <property type="term" value="F:oxidoreductase activity"/>
    <property type="evidence" value="ECO:0007669"/>
    <property type="project" value="UniProtKB-KW"/>
</dbReference>
<keyword evidence="8" id="KW-1185">Reference proteome</keyword>
<dbReference type="Pfam" id="PF01565">
    <property type="entry name" value="FAD_binding_4"/>
    <property type="match status" value="1"/>
</dbReference>
<feature type="domain" description="FAD-binding PCMH-type" evidence="6">
    <location>
        <begin position="34"/>
        <end position="213"/>
    </location>
</feature>
<keyword evidence="3" id="KW-0285">Flavoprotein</keyword>
<evidence type="ECO:0000313" key="7">
    <source>
        <dbReference type="EMBL" id="MDA0181928.1"/>
    </source>
</evidence>
<dbReference type="GO" id="GO:0022904">
    <property type="term" value="P:respiratory electron transport chain"/>
    <property type="evidence" value="ECO:0007669"/>
    <property type="project" value="TreeGrafter"/>
</dbReference>
<evidence type="ECO:0000256" key="5">
    <source>
        <dbReference type="ARBA" id="ARBA00023002"/>
    </source>
</evidence>
<dbReference type="Gene3D" id="3.30.465.10">
    <property type="match status" value="1"/>
</dbReference>
<dbReference type="InterPro" id="IPR036318">
    <property type="entry name" value="FAD-bd_PCMH-like_sf"/>
</dbReference>
<comment type="caution">
    <text evidence="7">The sequence shown here is derived from an EMBL/GenBank/DDBJ whole genome shotgun (WGS) entry which is preliminary data.</text>
</comment>
<dbReference type="PROSITE" id="PS51387">
    <property type="entry name" value="FAD_PCMH"/>
    <property type="match status" value="1"/>
</dbReference>
<evidence type="ECO:0000256" key="1">
    <source>
        <dbReference type="ARBA" id="ARBA00001974"/>
    </source>
</evidence>
<dbReference type="GO" id="GO:0071949">
    <property type="term" value="F:FAD binding"/>
    <property type="evidence" value="ECO:0007669"/>
    <property type="project" value="InterPro"/>
</dbReference>
<comment type="cofactor">
    <cofactor evidence="1">
        <name>FAD</name>
        <dbReference type="ChEBI" id="CHEBI:57692"/>
    </cofactor>
</comment>
<dbReference type="RefSeq" id="WP_270026285.1">
    <property type="nucleotide sequence ID" value="NZ_JAPDDP010000028.1"/>
</dbReference>
<comment type="similarity">
    <text evidence="2">Belongs to the FAD-binding oxidoreductase/transferase type 4 family.</text>
</comment>
<dbReference type="InterPro" id="IPR051264">
    <property type="entry name" value="FAD-oxidored/transferase_4"/>
</dbReference>
<dbReference type="InterPro" id="IPR016166">
    <property type="entry name" value="FAD-bd_PCMH"/>
</dbReference>
<reference evidence="7" key="1">
    <citation type="submission" date="2022-10" db="EMBL/GenBank/DDBJ databases">
        <title>The WGS of Solirubrobacter phytolaccae KCTC 29190.</title>
        <authorList>
            <person name="Jiang Z."/>
        </authorList>
    </citation>
    <scope>NUCLEOTIDE SEQUENCE</scope>
    <source>
        <strain evidence="7">KCTC 29190</strain>
    </source>
</reference>
<dbReference type="Pfam" id="PF02913">
    <property type="entry name" value="FAD-oxidase_C"/>
    <property type="match status" value="1"/>
</dbReference>
<dbReference type="InterPro" id="IPR004113">
    <property type="entry name" value="FAD-bd_oxidored_4_C"/>
</dbReference>
<dbReference type="Gene3D" id="3.30.70.2740">
    <property type="match status" value="1"/>
</dbReference>
<name>A0A9X3N8T9_9ACTN</name>
<gene>
    <name evidence="7" type="ORF">OJ997_16615</name>
</gene>
<dbReference type="Gene3D" id="1.10.45.10">
    <property type="entry name" value="Vanillyl-alcohol Oxidase, Chain A, domain 4"/>
    <property type="match status" value="1"/>
</dbReference>
<keyword evidence="4" id="KW-0274">FAD</keyword>
<dbReference type="PANTHER" id="PTHR43716:SF1">
    <property type="entry name" value="D-2-HYDROXYGLUTARATE DEHYDROGENASE, MITOCHONDRIAL"/>
    <property type="match status" value="1"/>
</dbReference>
<proteinExistence type="inferred from homology"/>
<sequence>MSLLDELRAVVGDAHVLTDPDLRAPFERDWTGRFGADALAVVRPADTEQVSAVVRVCAAHDVALVPQGGNTGLVGGGVPRGGEVVLSLTRLNTVAPVDPALRHVLVGAGATLAQLHVSAAAAGLATGLDFRARDSATLGGIVACNAGGARALRYGTARARVAGLEAVLADGTIISRLSGLAKDNAGVDLSQLLIGSEGTLGIITRVLWQLVPRYPSRVAALVPLPDIESASGLLAALTTHAPALEACELLTHDALSLSLQHQRRTNPVEDAPFYVFTELADHEDPTPQLVAAFEHAGIEDAAVADDTTSRERLWDLREGVAEAIASVGVPHKLDVGVPLAQLGAFLTELPLVVRAAASDARLVVFGHLGDGNLHVNVLDAGDHTDTTVDDAVLGLVLDHGGTISAEHGIGTAKAHWLERARPEYAVLQGLKAWLDPAGTLNPGSVLLRATTT</sequence>
<dbReference type="InterPro" id="IPR006094">
    <property type="entry name" value="Oxid_FAD_bind_N"/>
</dbReference>
<accession>A0A9X3N8T9</accession>
<dbReference type="SUPFAM" id="SSF55103">
    <property type="entry name" value="FAD-linked oxidases, C-terminal domain"/>
    <property type="match status" value="1"/>
</dbReference>